<protein>
    <submittedName>
        <fullName evidence="2">Uncharacterized protein</fullName>
    </submittedName>
</protein>
<evidence type="ECO:0000256" key="1">
    <source>
        <dbReference type="SAM" id="Phobius"/>
    </source>
</evidence>
<dbReference type="EMBL" id="LWDX02050974">
    <property type="protein sequence ID" value="OEL20336.1"/>
    <property type="molecule type" value="Genomic_DNA"/>
</dbReference>
<name>A0A1E5V592_9POAL</name>
<keyword evidence="1" id="KW-0472">Membrane</keyword>
<dbReference type="OrthoDB" id="688512at2759"/>
<dbReference type="AlphaFoldDB" id="A0A1E5V592"/>
<evidence type="ECO:0000313" key="2">
    <source>
        <dbReference type="EMBL" id="OEL20336.1"/>
    </source>
</evidence>
<keyword evidence="1" id="KW-0812">Transmembrane</keyword>
<keyword evidence="1" id="KW-1133">Transmembrane helix</keyword>
<accession>A0A1E5V592</accession>
<sequence>LPPPGESSLSRYVLLVTCLLMAVTGLGYLAFTCSTVVLVGGFVTSLGKKDFWCSHQHDAAGGQVSTVPSYIFPVLLPLPVTHLHAWFFFFM</sequence>
<organism evidence="2 3">
    <name type="scientific">Dichanthelium oligosanthes</name>
    <dbReference type="NCBI Taxonomy" id="888268"/>
    <lineage>
        <taxon>Eukaryota</taxon>
        <taxon>Viridiplantae</taxon>
        <taxon>Streptophyta</taxon>
        <taxon>Embryophyta</taxon>
        <taxon>Tracheophyta</taxon>
        <taxon>Spermatophyta</taxon>
        <taxon>Magnoliopsida</taxon>
        <taxon>Liliopsida</taxon>
        <taxon>Poales</taxon>
        <taxon>Poaceae</taxon>
        <taxon>PACMAD clade</taxon>
        <taxon>Panicoideae</taxon>
        <taxon>Panicodae</taxon>
        <taxon>Paniceae</taxon>
        <taxon>Dichantheliinae</taxon>
        <taxon>Dichanthelium</taxon>
    </lineage>
</organism>
<comment type="caution">
    <text evidence="2">The sequence shown here is derived from an EMBL/GenBank/DDBJ whole genome shotgun (WGS) entry which is preliminary data.</text>
</comment>
<feature type="transmembrane region" description="Helical" evidence="1">
    <location>
        <begin position="12"/>
        <end position="42"/>
    </location>
</feature>
<dbReference type="STRING" id="888268.A0A1E5V592"/>
<feature type="transmembrane region" description="Helical" evidence="1">
    <location>
        <begin position="70"/>
        <end position="90"/>
    </location>
</feature>
<gene>
    <name evidence="2" type="ORF">BAE44_0018645</name>
</gene>
<dbReference type="Proteomes" id="UP000095767">
    <property type="component" value="Unassembled WGS sequence"/>
</dbReference>
<proteinExistence type="predicted"/>
<reference evidence="2 3" key="1">
    <citation type="submission" date="2016-09" db="EMBL/GenBank/DDBJ databases">
        <title>The draft genome of Dichanthelium oligosanthes: A C3 panicoid grass species.</title>
        <authorList>
            <person name="Studer A.J."/>
            <person name="Schnable J.C."/>
            <person name="Brutnell T.P."/>
        </authorList>
    </citation>
    <scope>NUCLEOTIDE SEQUENCE [LARGE SCALE GENOMIC DNA]</scope>
    <source>
        <strain evidence="3">cv. Kellogg 1175</strain>
        <tissue evidence="2">Leaf</tissue>
    </source>
</reference>
<feature type="non-terminal residue" evidence="2">
    <location>
        <position position="1"/>
    </location>
</feature>
<evidence type="ECO:0000313" key="3">
    <source>
        <dbReference type="Proteomes" id="UP000095767"/>
    </source>
</evidence>
<keyword evidence="3" id="KW-1185">Reference proteome</keyword>